<dbReference type="SUPFAM" id="SSF52172">
    <property type="entry name" value="CheY-like"/>
    <property type="match status" value="1"/>
</dbReference>
<accession>A0A212ADX9</accession>
<dbReference type="SMART" id="SM00421">
    <property type="entry name" value="HTH_LUXR"/>
    <property type="match status" value="1"/>
</dbReference>
<gene>
    <name evidence="6" type="ORF">CDV49_06070</name>
</gene>
<dbReference type="PANTHER" id="PTHR45566:SF2">
    <property type="entry name" value="NARL SUBFAMILY"/>
    <property type="match status" value="1"/>
</dbReference>
<evidence type="ECO:0000313" key="6">
    <source>
        <dbReference type="EMBL" id="OWJ79441.1"/>
    </source>
</evidence>
<dbReference type="PANTHER" id="PTHR45566">
    <property type="entry name" value="HTH-TYPE TRANSCRIPTIONAL REGULATOR YHJB-RELATED"/>
    <property type="match status" value="1"/>
</dbReference>
<dbReference type="Pfam" id="PF00196">
    <property type="entry name" value="GerE"/>
    <property type="match status" value="1"/>
</dbReference>
<protein>
    <submittedName>
        <fullName evidence="6">DNA-binding response regulator</fullName>
    </submittedName>
</protein>
<evidence type="ECO:0000313" key="7">
    <source>
        <dbReference type="Proteomes" id="UP000196878"/>
    </source>
</evidence>
<feature type="modified residue" description="4-aspartylphosphate" evidence="3">
    <location>
        <position position="54"/>
    </location>
</feature>
<dbReference type="InterPro" id="IPR000792">
    <property type="entry name" value="Tscrpt_reg_LuxR_C"/>
</dbReference>
<dbReference type="GO" id="GO:0003677">
    <property type="term" value="F:DNA binding"/>
    <property type="evidence" value="ECO:0007669"/>
    <property type="project" value="UniProtKB-KW"/>
</dbReference>
<name>A0A212ADX9_9RHOB</name>
<dbReference type="Gene3D" id="3.40.50.2300">
    <property type="match status" value="1"/>
</dbReference>
<feature type="domain" description="HTH luxR-type" evidence="4">
    <location>
        <begin position="154"/>
        <end position="219"/>
    </location>
</feature>
<comment type="caution">
    <text evidence="6">The sequence shown here is derived from an EMBL/GenBank/DDBJ whole genome shotgun (WGS) entry which is preliminary data.</text>
</comment>
<dbReference type="CDD" id="cd17535">
    <property type="entry name" value="REC_NarL-like"/>
    <property type="match status" value="1"/>
</dbReference>
<dbReference type="PRINTS" id="PR00038">
    <property type="entry name" value="HTHLUXR"/>
</dbReference>
<dbReference type="SUPFAM" id="SSF46894">
    <property type="entry name" value="C-terminal effector domain of the bipartite response regulators"/>
    <property type="match status" value="1"/>
</dbReference>
<evidence type="ECO:0000256" key="2">
    <source>
        <dbReference type="ARBA" id="ARBA00023125"/>
    </source>
</evidence>
<organism evidence="6 7">
    <name type="scientific">Haematobacter genomosp. 1</name>
    <dbReference type="NCBI Taxonomy" id="366618"/>
    <lineage>
        <taxon>Bacteria</taxon>
        <taxon>Pseudomonadati</taxon>
        <taxon>Pseudomonadota</taxon>
        <taxon>Alphaproteobacteria</taxon>
        <taxon>Rhodobacterales</taxon>
        <taxon>Paracoccaceae</taxon>
        <taxon>Haematobacter</taxon>
    </lineage>
</organism>
<dbReference type="RefSeq" id="WP_088214670.1">
    <property type="nucleotide sequence ID" value="NZ_NIPW01000008.1"/>
</dbReference>
<dbReference type="PROSITE" id="PS50043">
    <property type="entry name" value="HTH_LUXR_2"/>
    <property type="match status" value="1"/>
</dbReference>
<dbReference type="InterPro" id="IPR011006">
    <property type="entry name" value="CheY-like_superfamily"/>
</dbReference>
<evidence type="ECO:0000256" key="1">
    <source>
        <dbReference type="ARBA" id="ARBA00022553"/>
    </source>
</evidence>
<keyword evidence="1 3" id="KW-0597">Phosphoprotein</keyword>
<dbReference type="GO" id="GO:0006355">
    <property type="term" value="P:regulation of DNA-templated transcription"/>
    <property type="evidence" value="ECO:0007669"/>
    <property type="project" value="InterPro"/>
</dbReference>
<dbReference type="OrthoDB" id="3679796at2"/>
<dbReference type="InterPro" id="IPR016032">
    <property type="entry name" value="Sig_transdc_resp-reg_C-effctor"/>
</dbReference>
<keyword evidence="2 6" id="KW-0238">DNA-binding</keyword>
<dbReference type="AlphaFoldDB" id="A0A212ADX9"/>
<dbReference type="SMART" id="SM00448">
    <property type="entry name" value="REC"/>
    <property type="match status" value="1"/>
</dbReference>
<keyword evidence="7" id="KW-1185">Reference proteome</keyword>
<dbReference type="Pfam" id="PF00072">
    <property type="entry name" value="Response_reg"/>
    <property type="match status" value="1"/>
</dbReference>
<dbReference type="GO" id="GO:0000160">
    <property type="term" value="P:phosphorelay signal transduction system"/>
    <property type="evidence" value="ECO:0007669"/>
    <property type="project" value="InterPro"/>
</dbReference>
<feature type="domain" description="Response regulatory" evidence="5">
    <location>
        <begin position="3"/>
        <end position="117"/>
    </location>
</feature>
<dbReference type="PROSITE" id="PS50110">
    <property type="entry name" value="RESPONSE_REGULATORY"/>
    <property type="match status" value="1"/>
</dbReference>
<evidence type="ECO:0000256" key="3">
    <source>
        <dbReference type="PROSITE-ProRule" id="PRU00169"/>
    </source>
</evidence>
<reference evidence="6 7" key="1">
    <citation type="submission" date="2016-12" db="EMBL/GenBank/DDBJ databases">
        <title>Comparison of Traditional DNA-DNA Hybridization with In Silico Genomic Analysis.</title>
        <authorList>
            <person name="Nicholson A.C."/>
            <person name="Humrighouse B.W."/>
            <person name="Graziano J."/>
            <person name="Lasker B."/>
            <person name="Whitney A.M."/>
            <person name="Mcquiston J.R."/>
        </authorList>
    </citation>
    <scope>NUCLEOTIDE SEQUENCE [LARGE SCALE GENOMIC DNA]</scope>
    <source>
        <strain evidence="6 7">H2240</strain>
    </source>
</reference>
<proteinExistence type="predicted"/>
<dbReference type="InterPro" id="IPR051015">
    <property type="entry name" value="EvgA-like"/>
</dbReference>
<dbReference type="Proteomes" id="UP000196878">
    <property type="component" value="Unassembled WGS sequence"/>
</dbReference>
<dbReference type="InterPro" id="IPR001789">
    <property type="entry name" value="Sig_transdc_resp-reg_receiver"/>
</dbReference>
<dbReference type="CDD" id="cd06170">
    <property type="entry name" value="LuxR_C_like"/>
    <property type="match status" value="1"/>
</dbReference>
<dbReference type="InterPro" id="IPR058245">
    <property type="entry name" value="NreC/VraR/RcsB-like_REC"/>
</dbReference>
<sequence length="226" mass="23882">MTRILIVDDHPIFRRGLALSLAEAGDLVVCGEGATAEEAVSLARSLRPDVVLLDLSLPGGGLSALPALRLLTGVAVAVLTASEDSDDLTNALSAGAAGYIVKGVGGRTLIDAVRTIARGEGYVTPTVAARVISEMGRDARMSLPACNDQQAGLRARLLDQLTPRESAVLRLVAEGRSNKEIARLTEVHEKTVKNHMTRILYKLNARNRTEAAMLLRGERGGVGTPD</sequence>
<dbReference type="PROSITE" id="PS00622">
    <property type="entry name" value="HTH_LUXR_1"/>
    <property type="match status" value="1"/>
</dbReference>
<evidence type="ECO:0000259" key="5">
    <source>
        <dbReference type="PROSITE" id="PS50110"/>
    </source>
</evidence>
<evidence type="ECO:0000259" key="4">
    <source>
        <dbReference type="PROSITE" id="PS50043"/>
    </source>
</evidence>
<dbReference type="EMBL" id="NIPW01000008">
    <property type="protein sequence ID" value="OWJ79441.1"/>
    <property type="molecule type" value="Genomic_DNA"/>
</dbReference>